<accession>A0A285HQU6</accession>
<comment type="subunit">
    <text evidence="10">The RNAP catalytic core consists of 2 alpha, 1 beta, 1 beta' and 1 omega subunit. When a sigma factor is associated with the core the holoenzyme is formed, which can initiate transcription.</text>
</comment>
<dbReference type="OrthoDB" id="9815459at2"/>
<evidence type="ECO:0000256" key="9">
    <source>
        <dbReference type="ARBA" id="ARBA00048552"/>
    </source>
</evidence>
<evidence type="ECO:0000256" key="10">
    <source>
        <dbReference type="HAMAP-Rule" id="MF_00366"/>
    </source>
</evidence>
<gene>
    <name evidence="10" type="primary">rpoZ</name>
    <name evidence="11" type="ORF">SAMN06265827_12319</name>
</gene>
<dbReference type="GO" id="GO:0003899">
    <property type="term" value="F:DNA-directed RNA polymerase activity"/>
    <property type="evidence" value="ECO:0007669"/>
    <property type="project" value="UniProtKB-UniRule"/>
</dbReference>
<reference evidence="12" key="1">
    <citation type="submission" date="2017-09" db="EMBL/GenBank/DDBJ databases">
        <authorList>
            <person name="Varghese N."/>
            <person name="Submissions S."/>
        </authorList>
    </citation>
    <scope>NUCLEOTIDE SEQUENCE [LARGE SCALE GENOMIC DNA]</scope>
    <source>
        <strain evidence="12">MSL47</strain>
    </source>
</reference>
<dbReference type="EC" id="2.7.7.6" evidence="2 10"/>
<dbReference type="InterPro" id="IPR003716">
    <property type="entry name" value="DNA-dir_RNA_pol_omega"/>
</dbReference>
<dbReference type="RefSeq" id="WP_097018763.1">
    <property type="nucleotide sequence ID" value="NZ_OBDZ01000023.1"/>
</dbReference>
<protein>
    <recommendedName>
        <fullName evidence="3 10">DNA-directed RNA polymerase subunit omega</fullName>
        <shortName evidence="10">RNAP omega subunit</shortName>
        <ecNumber evidence="2 10">2.7.7.6</ecNumber>
    </recommendedName>
    <alternativeName>
        <fullName evidence="10">RNA polymerase omega subunit</fullName>
    </alternativeName>
    <alternativeName>
        <fullName evidence="8 10">Transcriptase subunit omega</fullName>
    </alternativeName>
</protein>
<proteinExistence type="inferred from homology"/>
<evidence type="ECO:0000313" key="11">
    <source>
        <dbReference type="EMBL" id="SNY38078.1"/>
    </source>
</evidence>
<evidence type="ECO:0000256" key="2">
    <source>
        <dbReference type="ARBA" id="ARBA00012418"/>
    </source>
</evidence>
<evidence type="ECO:0000256" key="7">
    <source>
        <dbReference type="ARBA" id="ARBA00023163"/>
    </source>
</evidence>
<dbReference type="Pfam" id="PF01192">
    <property type="entry name" value="RNA_pol_Rpb6"/>
    <property type="match status" value="1"/>
</dbReference>
<dbReference type="Proteomes" id="UP000219573">
    <property type="component" value="Unassembled WGS sequence"/>
</dbReference>
<evidence type="ECO:0000256" key="3">
    <source>
        <dbReference type="ARBA" id="ARBA00013725"/>
    </source>
</evidence>
<dbReference type="HAMAP" id="MF_00366">
    <property type="entry name" value="RNApol_bact_RpoZ"/>
    <property type="match status" value="1"/>
</dbReference>
<evidence type="ECO:0000256" key="1">
    <source>
        <dbReference type="ARBA" id="ARBA00006711"/>
    </source>
</evidence>
<dbReference type="SMART" id="SM01409">
    <property type="entry name" value="RNA_pol_Rpb6"/>
    <property type="match status" value="1"/>
</dbReference>
<evidence type="ECO:0000256" key="8">
    <source>
        <dbReference type="ARBA" id="ARBA00029924"/>
    </source>
</evidence>
<keyword evidence="5 10" id="KW-0808">Transferase</keyword>
<dbReference type="GO" id="GO:0006351">
    <property type="term" value="P:DNA-templated transcription"/>
    <property type="evidence" value="ECO:0007669"/>
    <property type="project" value="UniProtKB-UniRule"/>
</dbReference>
<evidence type="ECO:0000313" key="12">
    <source>
        <dbReference type="Proteomes" id="UP000219573"/>
    </source>
</evidence>
<dbReference type="NCBIfam" id="TIGR00690">
    <property type="entry name" value="rpoZ"/>
    <property type="match status" value="1"/>
</dbReference>
<dbReference type="InterPro" id="IPR006110">
    <property type="entry name" value="Pol_omega/Rpo6/RPB6"/>
</dbReference>
<dbReference type="SUPFAM" id="SSF63562">
    <property type="entry name" value="RPB6/omega subunit-like"/>
    <property type="match status" value="1"/>
</dbReference>
<comment type="catalytic activity">
    <reaction evidence="9 10">
        <text>RNA(n) + a ribonucleoside 5'-triphosphate = RNA(n+1) + diphosphate</text>
        <dbReference type="Rhea" id="RHEA:21248"/>
        <dbReference type="Rhea" id="RHEA-COMP:14527"/>
        <dbReference type="Rhea" id="RHEA-COMP:17342"/>
        <dbReference type="ChEBI" id="CHEBI:33019"/>
        <dbReference type="ChEBI" id="CHEBI:61557"/>
        <dbReference type="ChEBI" id="CHEBI:140395"/>
        <dbReference type="EC" id="2.7.7.6"/>
    </reaction>
</comment>
<dbReference type="GO" id="GO:0003677">
    <property type="term" value="F:DNA binding"/>
    <property type="evidence" value="ECO:0007669"/>
    <property type="project" value="UniProtKB-UniRule"/>
</dbReference>
<dbReference type="GO" id="GO:0000428">
    <property type="term" value="C:DNA-directed RNA polymerase complex"/>
    <property type="evidence" value="ECO:0007669"/>
    <property type="project" value="UniProtKB-KW"/>
</dbReference>
<dbReference type="PANTHER" id="PTHR34476">
    <property type="entry name" value="DNA-DIRECTED RNA POLYMERASE SUBUNIT OMEGA"/>
    <property type="match status" value="1"/>
</dbReference>
<dbReference type="InterPro" id="IPR036161">
    <property type="entry name" value="RPB6/omega-like_sf"/>
</dbReference>
<dbReference type="EMBL" id="OBDZ01000023">
    <property type="protein sequence ID" value="SNY38078.1"/>
    <property type="molecule type" value="Genomic_DNA"/>
</dbReference>
<evidence type="ECO:0000256" key="4">
    <source>
        <dbReference type="ARBA" id="ARBA00022478"/>
    </source>
</evidence>
<keyword evidence="4 10" id="KW-0240">DNA-directed RNA polymerase</keyword>
<dbReference type="Gene3D" id="3.90.940.10">
    <property type="match status" value="1"/>
</dbReference>
<keyword evidence="12" id="KW-1185">Reference proteome</keyword>
<comment type="function">
    <text evidence="10">Promotes RNA polymerase assembly. Latches the N- and C-terminal regions of the beta' subunit thereby facilitating its interaction with the beta and alpha subunits.</text>
</comment>
<evidence type="ECO:0000256" key="6">
    <source>
        <dbReference type="ARBA" id="ARBA00022695"/>
    </source>
</evidence>
<keyword evidence="7 10" id="KW-0804">Transcription</keyword>
<dbReference type="PANTHER" id="PTHR34476:SF1">
    <property type="entry name" value="DNA-DIRECTED RNA POLYMERASE SUBUNIT OMEGA"/>
    <property type="match status" value="1"/>
</dbReference>
<organism evidence="11 12">
    <name type="scientific">Orenia metallireducens</name>
    <dbReference type="NCBI Taxonomy" id="1413210"/>
    <lineage>
        <taxon>Bacteria</taxon>
        <taxon>Bacillati</taxon>
        <taxon>Bacillota</taxon>
        <taxon>Clostridia</taxon>
        <taxon>Halanaerobiales</taxon>
        <taxon>Halobacteroidaceae</taxon>
        <taxon>Orenia</taxon>
    </lineage>
</organism>
<name>A0A285HQU6_9FIRM</name>
<sequence>MLSYPGMNELVEKCGSAFSAVIVSAKRARKMNEGAESLLDEYRGTKDVSKALEEIIADKLRPVEKR</sequence>
<comment type="similarity">
    <text evidence="1 10">Belongs to the RNA polymerase subunit omega family.</text>
</comment>
<keyword evidence="6 10" id="KW-0548">Nucleotidyltransferase</keyword>
<dbReference type="AlphaFoldDB" id="A0A285HQU6"/>
<evidence type="ECO:0000256" key="5">
    <source>
        <dbReference type="ARBA" id="ARBA00022679"/>
    </source>
</evidence>
<dbReference type="STRING" id="1413210.U472_01775"/>